<evidence type="ECO:0000256" key="1">
    <source>
        <dbReference type="SAM" id="MobiDB-lite"/>
    </source>
</evidence>
<dbReference type="AlphaFoldDB" id="A0A5A7UIB7"/>
<sequence length="152" mass="16574">MVNTQKGNYQARSSKAIDEALESRTNMHGVRMRHIADSAAEDVETAPGVFESHVSKMDLDERDDVSLARLLKKGHPSAINEEVGRSGRSLPVRSYVRFDSSVDDQHSVSDPDPIGDSTSSLGENIADPSNENLDTNVDDYSEPTDNCAPDNV</sequence>
<gene>
    <name evidence="3" type="ORF">E5676_scaffold231G00940</name>
    <name evidence="2" type="ORF">E6C27_scaffold222G001260</name>
</gene>
<name>A0A5A7UIB7_CUCMM</name>
<proteinExistence type="predicted"/>
<evidence type="ECO:0000313" key="5">
    <source>
        <dbReference type="Proteomes" id="UP000321947"/>
    </source>
</evidence>
<feature type="compositionally biased region" description="Polar residues" evidence="1">
    <location>
        <begin position="116"/>
        <end position="135"/>
    </location>
</feature>
<dbReference type="Proteomes" id="UP000321393">
    <property type="component" value="Unassembled WGS sequence"/>
</dbReference>
<dbReference type="EMBL" id="SSTD01011057">
    <property type="protein sequence ID" value="TYK10913.1"/>
    <property type="molecule type" value="Genomic_DNA"/>
</dbReference>
<protein>
    <recommendedName>
        <fullName evidence="6">Envelope-like protein</fullName>
    </recommendedName>
</protein>
<evidence type="ECO:0000313" key="4">
    <source>
        <dbReference type="Proteomes" id="UP000321393"/>
    </source>
</evidence>
<evidence type="ECO:0008006" key="6">
    <source>
        <dbReference type="Google" id="ProtNLM"/>
    </source>
</evidence>
<comment type="caution">
    <text evidence="2">The sequence shown here is derived from an EMBL/GenBank/DDBJ whole genome shotgun (WGS) entry which is preliminary data.</text>
</comment>
<organism evidence="2 4">
    <name type="scientific">Cucumis melo var. makuwa</name>
    <name type="common">Oriental melon</name>
    <dbReference type="NCBI Taxonomy" id="1194695"/>
    <lineage>
        <taxon>Eukaryota</taxon>
        <taxon>Viridiplantae</taxon>
        <taxon>Streptophyta</taxon>
        <taxon>Embryophyta</taxon>
        <taxon>Tracheophyta</taxon>
        <taxon>Spermatophyta</taxon>
        <taxon>Magnoliopsida</taxon>
        <taxon>eudicotyledons</taxon>
        <taxon>Gunneridae</taxon>
        <taxon>Pentapetalae</taxon>
        <taxon>rosids</taxon>
        <taxon>fabids</taxon>
        <taxon>Cucurbitales</taxon>
        <taxon>Cucurbitaceae</taxon>
        <taxon>Benincaseae</taxon>
        <taxon>Cucumis</taxon>
    </lineage>
</organism>
<evidence type="ECO:0000313" key="3">
    <source>
        <dbReference type="EMBL" id="TYK10913.1"/>
    </source>
</evidence>
<dbReference type="Proteomes" id="UP000321947">
    <property type="component" value="Unassembled WGS sequence"/>
</dbReference>
<accession>A0A5A7UIB7</accession>
<dbReference type="EMBL" id="SSTE01008485">
    <property type="protein sequence ID" value="KAA0055633.1"/>
    <property type="molecule type" value="Genomic_DNA"/>
</dbReference>
<evidence type="ECO:0000313" key="2">
    <source>
        <dbReference type="EMBL" id="KAA0055633.1"/>
    </source>
</evidence>
<feature type="region of interest" description="Disordered" evidence="1">
    <location>
        <begin position="99"/>
        <end position="152"/>
    </location>
</feature>
<reference evidence="4 5" key="1">
    <citation type="submission" date="2019-08" db="EMBL/GenBank/DDBJ databases">
        <title>Draft genome sequences of two oriental melons (Cucumis melo L. var makuwa).</title>
        <authorList>
            <person name="Kwon S.-Y."/>
        </authorList>
    </citation>
    <scope>NUCLEOTIDE SEQUENCE [LARGE SCALE GENOMIC DNA]</scope>
    <source>
        <strain evidence="5">cv. Chang Bougi</strain>
        <strain evidence="4">cv. SW 3</strain>
        <tissue evidence="2">Leaf</tissue>
    </source>
</reference>